<proteinExistence type="inferred from homology"/>
<dbReference type="PROSITE" id="PS50082">
    <property type="entry name" value="WD_REPEATS_2"/>
    <property type="match status" value="3"/>
</dbReference>
<evidence type="ECO:0000256" key="4">
    <source>
        <dbReference type="PROSITE-ProRule" id="PRU00221"/>
    </source>
</evidence>
<dbReference type="GO" id="GO:0016973">
    <property type="term" value="P:poly(A)+ mRNA export from nucleus"/>
    <property type="evidence" value="ECO:0007669"/>
    <property type="project" value="EnsemblFungi"/>
</dbReference>
<keyword evidence="2 4" id="KW-0853">WD repeat</keyword>
<dbReference type="GO" id="GO:0000973">
    <property type="term" value="P:post-transcriptional tethering of RNA polymerase II gene DNA at nuclear periphery"/>
    <property type="evidence" value="ECO:0007669"/>
    <property type="project" value="EnsemblFungi"/>
</dbReference>
<dbReference type="GO" id="GO:0005737">
    <property type="term" value="C:cytoplasm"/>
    <property type="evidence" value="ECO:0007669"/>
    <property type="project" value="EnsemblFungi"/>
</dbReference>
<feature type="compositionally biased region" description="Basic and acidic residues" evidence="5">
    <location>
        <begin position="358"/>
        <end position="378"/>
    </location>
</feature>
<comment type="caution">
    <text evidence="6">The sequence shown here is derived from an EMBL/GenBank/DDBJ whole genome shotgun (WGS) entry which is preliminary data.</text>
</comment>
<keyword evidence="3" id="KW-0677">Repeat</keyword>
<comment type="similarity">
    <text evidence="1">Belongs to the WD repeat rae1 family.</text>
</comment>
<evidence type="ECO:0000313" key="6">
    <source>
        <dbReference type="EMBL" id="PSK39618.1"/>
    </source>
</evidence>
<evidence type="ECO:0000256" key="2">
    <source>
        <dbReference type="ARBA" id="ARBA00022574"/>
    </source>
</evidence>
<sequence length="378" mass="41656">MSFSLNSTTGLNSSSNLLANLNTSAATGQELANDVLVNNGPEDSITDLAFSPQQELLAVASWDKKVRIYEVDPNSGQNQGKALFEHEGPVFSARWSTDGSKISSGAADKQVKLFDLASQQAQQIGVHDAPVRAVRFVQCGPTNTEVVVSGLWDKTLKYWDTRLPQPISTIQLPERVYTMDAAQKLLVVGCADRHIAAIDLNNPQQIFKSLQSALKYQTRVVSCYPQGNGYAIGSVEGRCAIQYIDEAEQQKSGFSFRCHRKLPNGAPATSSARTVANQEVHVYPVNAISFHPIYGTFSTAGSDGTFCFWDKDARQRLKNFPSVNASITATAFNRNGTIFAYAKSYDWSQGYQGNRPDYPNEIKLHATKDDEIKQKKRR</sequence>
<dbReference type="OrthoDB" id="256303at2759"/>
<dbReference type="InterPro" id="IPR015943">
    <property type="entry name" value="WD40/YVTN_repeat-like_dom_sf"/>
</dbReference>
<evidence type="ECO:0000256" key="5">
    <source>
        <dbReference type="SAM" id="MobiDB-lite"/>
    </source>
</evidence>
<dbReference type="Proteomes" id="UP000241107">
    <property type="component" value="Unassembled WGS sequence"/>
</dbReference>
<dbReference type="SMART" id="SM00320">
    <property type="entry name" value="WD40"/>
    <property type="match status" value="5"/>
</dbReference>
<evidence type="ECO:0008006" key="8">
    <source>
        <dbReference type="Google" id="ProtNLM"/>
    </source>
</evidence>
<feature type="repeat" description="WD" evidence="4">
    <location>
        <begin position="278"/>
        <end position="319"/>
    </location>
</feature>
<dbReference type="GO" id="GO:0005643">
    <property type="term" value="C:nuclear pore"/>
    <property type="evidence" value="ECO:0007669"/>
    <property type="project" value="EnsemblFungi"/>
</dbReference>
<name>A0A2P7YUG8_9ASCO</name>
<dbReference type="GO" id="GO:2000728">
    <property type="term" value="P:regulation of mRNA export from nucleus in response to heat stress"/>
    <property type="evidence" value="ECO:0007669"/>
    <property type="project" value="EnsemblFungi"/>
</dbReference>
<dbReference type="InterPro" id="IPR001680">
    <property type="entry name" value="WD40_rpt"/>
</dbReference>
<dbReference type="PROSITE" id="PS50294">
    <property type="entry name" value="WD_REPEATS_REGION"/>
    <property type="match status" value="1"/>
</dbReference>
<dbReference type="InterPro" id="IPR036322">
    <property type="entry name" value="WD40_repeat_dom_sf"/>
</dbReference>
<dbReference type="AlphaFoldDB" id="A0A2P7YUG8"/>
<dbReference type="Gene3D" id="2.130.10.10">
    <property type="entry name" value="YVTN repeat-like/Quinoprotein amine dehydrogenase"/>
    <property type="match status" value="1"/>
</dbReference>
<dbReference type="STRING" id="418784.A0A2P7YUG8"/>
<dbReference type="GeneID" id="36564808"/>
<dbReference type="FunFam" id="2.130.10.10:FF:000190">
    <property type="entry name" value="Nuclear pore complex subunit"/>
    <property type="match status" value="1"/>
</dbReference>
<feature type="repeat" description="WD" evidence="4">
    <location>
        <begin position="83"/>
        <end position="124"/>
    </location>
</feature>
<evidence type="ECO:0000313" key="7">
    <source>
        <dbReference type="Proteomes" id="UP000241107"/>
    </source>
</evidence>
<protein>
    <recommendedName>
        <fullName evidence="8">Nucleoporin GLE2</fullName>
    </recommendedName>
</protein>
<gene>
    <name evidence="6" type="ORF">C7M61_001418</name>
</gene>
<organism evidence="6 7">
    <name type="scientific">Candidozyma pseudohaemuli</name>
    <dbReference type="NCBI Taxonomy" id="418784"/>
    <lineage>
        <taxon>Eukaryota</taxon>
        <taxon>Fungi</taxon>
        <taxon>Dikarya</taxon>
        <taxon>Ascomycota</taxon>
        <taxon>Saccharomycotina</taxon>
        <taxon>Pichiomycetes</taxon>
        <taxon>Metschnikowiaceae</taxon>
        <taxon>Candidozyma</taxon>
    </lineage>
</organism>
<dbReference type="Pfam" id="PF00400">
    <property type="entry name" value="WD40"/>
    <property type="match status" value="4"/>
</dbReference>
<dbReference type="VEuPathDB" id="FungiDB:C7M61_001418"/>
<reference evidence="6 7" key="1">
    <citation type="submission" date="2018-03" db="EMBL/GenBank/DDBJ databases">
        <title>Candida pseudohaemulonii genome assembly and annotation.</title>
        <authorList>
            <person name="Munoz J.F."/>
            <person name="Gade L.G."/>
            <person name="Chow N.A."/>
            <person name="Litvintseva A.P."/>
            <person name="Loparev V.N."/>
            <person name="Cuomo C.A."/>
        </authorList>
    </citation>
    <scope>NUCLEOTIDE SEQUENCE [LARGE SCALE GENOMIC DNA]</scope>
    <source>
        <strain evidence="6 7">B12108</strain>
    </source>
</reference>
<feature type="region of interest" description="Disordered" evidence="5">
    <location>
        <begin position="356"/>
        <end position="378"/>
    </location>
</feature>
<accession>A0A2P7YUG8</accession>
<dbReference type="SUPFAM" id="SSF50978">
    <property type="entry name" value="WD40 repeat-like"/>
    <property type="match status" value="1"/>
</dbReference>
<dbReference type="GO" id="GO:0032185">
    <property type="term" value="P:septin cytoskeleton organization"/>
    <property type="evidence" value="ECO:0007669"/>
    <property type="project" value="EnsemblFungi"/>
</dbReference>
<dbReference type="EMBL" id="PYFQ01000002">
    <property type="protein sequence ID" value="PSK39618.1"/>
    <property type="molecule type" value="Genomic_DNA"/>
</dbReference>
<keyword evidence="7" id="KW-1185">Reference proteome</keyword>
<evidence type="ECO:0000256" key="1">
    <source>
        <dbReference type="ARBA" id="ARBA00007830"/>
    </source>
</evidence>
<dbReference type="GO" id="GO:0051664">
    <property type="term" value="P:nuclear pore localization"/>
    <property type="evidence" value="ECO:0007669"/>
    <property type="project" value="EnsemblFungi"/>
</dbReference>
<evidence type="ECO:0000256" key="3">
    <source>
        <dbReference type="ARBA" id="ARBA00022737"/>
    </source>
</evidence>
<feature type="repeat" description="WD" evidence="4">
    <location>
        <begin position="38"/>
        <end position="79"/>
    </location>
</feature>
<dbReference type="PANTHER" id="PTHR10971">
    <property type="entry name" value="MRNA EXPORT FACTOR AND BUB3"/>
    <property type="match status" value="1"/>
</dbReference>
<dbReference type="RefSeq" id="XP_024714708.1">
    <property type="nucleotide sequence ID" value="XM_024856828.1"/>
</dbReference>